<dbReference type="AlphaFoldDB" id="A0A380A899"/>
<sequence length="246" mass="26884">MRIALMVSVLLASFPLALSAATQAEIDMAMAPVKSDAELQLLLAEPSPLEPLGQSLPAFINSLVFDEQGLVKLDRRLLQQQLSASEVYRILALFGWQSRMAEFDQAAQLSQTDSLLLRPRLPYCHVSEPVVLSVTLDNARQASFHYSQQGVECSGDVVVSEPAVLTYQLLNLEDSPAGLKFVGAAFTNPFDGHIDRVEVSADGLTLQLHDSMRNPGTGKYQFLFSSDESSLLLASPDPQVINRPKL</sequence>
<dbReference type="SUPFAM" id="SSF49503">
    <property type="entry name" value="Cupredoxins"/>
    <property type="match status" value="1"/>
</dbReference>
<dbReference type="Proteomes" id="UP000254069">
    <property type="component" value="Unassembled WGS sequence"/>
</dbReference>
<dbReference type="EMBL" id="UGYO01000001">
    <property type="protein sequence ID" value="SUI75450.1"/>
    <property type="molecule type" value="Genomic_DNA"/>
</dbReference>
<evidence type="ECO:0000313" key="1">
    <source>
        <dbReference type="EMBL" id="SUI75450.1"/>
    </source>
</evidence>
<reference evidence="1 2" key="1">
    <citation type="submission" date="2018-06" db="EMBL/GenBank/DDBJ databases">
        <authorList>
            <consortium name="Pathogen Informatics"/>
            <person name="Doyle S."/>
        </authorList>
    </citation>
    <scope>NUCLEOTIDE SEQUENCE [LARGE SCALE GENOMIC DNA]</scope>
    <source>
        <strain evidence="1 2">NCTC10738</strain>
    </source>
</reference>
<name>A0A380A899_9GAMM</name>
<protein>
    <submittedName>
        <fullName evidence="1">Domain of uncharacterized function (DUF1888)</fullName>
    </submittedName>
</protein>
<dbReference type="RefSeq" id="WP_109248682.1">
    <property type="nucleotide sequence ID" value="NZ_AP024609.1"/>
</dbReference>
<proteinExistence type="predicted"/>
<dbReference type="InterPro" id="IPR015078">
    <property type="entry name" value="DP-EP"/>
</dbReference>
<keyword evidence="2" id="KW-1185">Reference proteome</keyword>
<organism evidence="1 2">
    <name type="scientific">Shewanella algae</name>
    <dbReference type="NCBI Taxonomy" id="38313"/>
    <lineage>
        <taxon>Bacteria</taxon>
        <taxon>Pseudomonadati</taxon>
        <taxon>Pseudomonadota</taxon>
        <taxon>Gammaproteobacteria</taxon>
        <taxon>Alteromonadales</taxon>
        <taxon>Shewanellaceae</taxon>
        <taxon>Shewanella</taxon>
    </lineage>
</organism>
<evidence type="ECO:0000313" key="2">
    <source>
        <dbReference type="Proteomes" id="UP000254069"/>
    </source>
</evidence>
<dbReference type="InterPro" id="IPR008972">
    <property type="entry name" value="Cupredoxin"/>
</dbReference>
<accession>A0A380A899</accession>
<dbReference type="Gene3D" id="2.60.40.420">
    <property type="entry name" value="Cupredoxins - blue copper proteins"/>
    <property type="match status" value="1"/>
</dbReference>
<gene>
    <name evidence="1" type="ORF">NCTC10738_02350</name>
</gene>
<dbReference type="Pfam" id="PF08985">
    <property type="entry name" value="DP-EP"/>
    <property type="match status" value="1"/>
</dbReference>